<dbReference type="InterPro" id="IPR042259">
    <property type="entry name" value="Raco-like_middle_sf"/>
</dbReference>
<keyword evidence="3" id="KW-1185">Reference proteome</keyword>
<name>A0A6N7X3L5_9FIRM</name>
<evidence type="ECO:0000313" key="3">
    <source>
        <dbReference type="Proteomes" id="UP000469424"/>
    </source>
</evidence>
<reference evidence="2 3" key="1">
    <citation type="submission" date="2019-08" db="EMBL/GenBank/DDBJ databases">
        <title>In-depth cultivation of the pig gut microbiome towards novel bacterial diversity and tailored functional studies.</title>
        <authorList>
            <person name="Wylensek D."/>
            <person name="Hitch T.C.A."/>
            <person name="Clavel T."/>
        </authorList>
    </citation>
    <scope>NUCLEOTIDE SEQUENCE [LARGE SCALE GENOMIC DNA]</scope>
    <source>
        <strain evidence="2 3">WCA-MUC-591-APC-4B</strain>
    </source>
</reference>
<gene>
    <name evidence="2" type="ORF">FYJ65_01905</name>
</gene>
<dbReference type="InterPro" id="IPR027980">
    <property type="entry name" value="RACo_C"/>
</dbReference>
<comment type="caution">
    <text evidence="2">The sequence shown here is derived from an EMBL/GenBank/DDBJ whole genome shotgun (WGS) entry which is preliminary data.</text>
</comment>
<feature type="domain" description="2Fe-2S ferredoxin-type" evidence="1">
    <location>
        <begin position="1"/>
        <end position="93"/>
    </location>
</feature>
<dbReference type="CDD" id="cd00207">
    <property type="entry name" value="fer2"/>
    <property type="match status" value="1"/>
</dbReference>
<dbReference type="GO" id="GO:0051536">
    <property type="term" value="F:iron-sulfur cluster binding"/>
    <property type="evidence" value="ECO:0007669"/>
    <property type="project" value="InterPro"/>
</dbReference>
<dbReference type="Proteomes" id="UP000469424">
    <property type="component" value="Unassembled WGS sequence"/>
</dbReference>
<dbReference type="InterPro" id="IPR052911">
    <property type="entry name" value="Corrinoid_activation_enz"/>
</dbReference>
<organism evidence="2 3">
    <name type="scientific">Mogibacterium kristiansenii</name>
    <dbReference type="NCBI Taxonomy" id="2606708"/>
    <lineage>
        <taxon>Bacteria</taxon>
        <taxon>Bacillati</taxon>
        <taxon>Bacillota</taxon>
        <taxon>Clostridia</taxon>
        <taxon>Peptostreptococcales</taxon>
        <taxon>Anaerovoracaceae</taxon>
        <taxon>Mogibacterium</taxon>
    </lineage>
</organism>
<dbReference type="RefSeq" id="WP_154553661.1">
    <property type="nucleotide sequence ID" value="NZ_VUNA01000002.1"/>
</dbReference>
<dbReference type="InterPro" id="IPR001041">
    <property type="entry name" value="2Fe-2S_ferredoxin-type"/>
</dbReference>
<dbReference type="Pfam" id="PF00111">
    <property type="entry name" value="Fer2"/>
    <property type="match status" value="1"/>
</dbReference>
<dbReference type="PROSITE" id="PS51085">
    <property type="entry name" value="2FE2S_FER_2"/>
    <property type="match status" value="1"/>
</dbReference>
<dbReference type="InterPro" id="IPR041414">
    <property type="entry name" value="Raco-like_middle"/>
</dbReference>
<dbReference type="PANTHER" id="PTHR42895">
    <property type="entry name" value="IRON-SULFUR CLUSTER-BINDING PROTEIN-RELATED"/>
    <property type="match status" value="1"/>
</dbReference>
<dbReference type="Gene3D" id="3.10.20.30">
    <property type="match status" value="1"/>
</dbReference>
<proteinExistence type="predicted"/>
<dbReference type="Pfam" id="PF14574">
    <property type="entry name" value="RACo_C_ter"/>
    <property type="match status" value="1"/>
</dbReference>
<dbReference type="InterPro" id="IPR036010">
    <property type="entry name" value="2Fe-2S_ferredoxin-like_sf"/>
</dbReference>
<sequence>MPFVKVNGTHTLECASGLNLMTLLVRSGYELNNACGGRGVCGKCKVRIPNTSESEFSKTEKMFLTPEEQRQGIRLACMVRVRQDLEVETLSREKEYAVLAEGHLPEWATEQSKDPAKSGEYGIAADVGTTTVVCRLIHLETGKTADTAASVNDQKKFGLDVLSRISYEQDHPEFGRKELQDAIVGNLNRLIEEMCRRQELSPESIRRIAISGNCTMVHMLLGADAVPLGKAPFLPVLKGAQRCFAGEIGLEPEGAEMYCIPAVSAYIGGDIVAGAYICGLKKLPGNVLFVDIGTNGEIVLAQDGEMNSCSCAAGPALEGMNIQQGMRGETGAIEDVEIRPDGIHLKVIGGGPAEGICGSGILAGINELLRCGVLRKSGAFVHPDRLPEGDERKKYLQVNPEDGTRSVRLQENPVPVNITQKDIRQVQLAKGAIRSGIEILLENNGLDPSMLDEVMIAGQFGSHLPQEDLTGVGILPEEVRERIHYVGNTALTGAVAALLSEGVRREMEALAKEIGYTELGETPEYEYRLAEWLEFPK</sequence>
<dbReference type="InterPro" id="IPR012675">
    <property type="entry name" value="Beta-grasp_dom_sf"/>
</dbReference>
<dbReference type="Gene3D" id="3.30.420.480">
    <property type="entry name" value="Domain of unknown function (DUF4445)"/>
    <property type="match status" value="1"/>
</dbReference>
<dbReference type="SUPFAM" id="SSF54292">
    <property type="entry name" value="2Fe-2S ferredoxin-like"/>
    <property type="match status" value="1"/>
</dbReference>
<protein>
    <submittedName>
        <fullName evidence="2">DUF4445 domain-containing protein</fullName>
    </submittedName>
</protein>
<dbReference type="PANTHER" id="PTHR42895:SF2">
    <property type="entry name" value="IRON-SULFUR CLUSTER PROTEIN"/>
    <property type="match status" value="1"/>
</dbReference>
<dbReference type="Pfam" id="PF17651">
    <property type="entry name" value="Raco_middle"/>
    <property type="match status" value="1"/>
</dbReference>
<dbReference type="AlphaFoldDB" id="A0A6N7X3L5"/>
<dbReference type="EMBL" id="VUNA01000002">
    <property type="protein sequence ID" value="MST70102.1"/>
    <property type="molecule type" value="Genomic_DNA"/>
</dbReference>
<evidence type="ECO:0000313" key="2">
    <source>
        <dbReference type="EMBL" id="MST70102.1"/>
    </source>
</evidence>
<evidence type="ECO:0000259" key="1">
    <source>
        <dbReference type="PROSITE" id="PS51085"/>
    </source>
</evidence>
<accession>A0A6N7X3L5</accession>